<evidence type="ECO:0000313" key="6">
    <source>
        <dbReference type="Proteomes" id="UP000637513"/>
    </source>
</evidence>
<comment type="caution">
    <text evidence="5">The sequence shown here is derived from an EMBL/GenBank/DDBJ whole genome shotgun (WGS) entry which is preliminary data.</text>
</comment>
<dbReference type="Gene3D" id="1.10.10.10">
    <property type="entry name" value="Winged helix-like DNA-binding domain superfamily/Winged helix DNA-binding domain"/>
    <property type="match status" value="1"/>
</dbReference>
<dbReference type="InterPro" id="IPR036390">
    <property type="entry name" value="WH_DNA-bd_sf"/>
</dbReference>
<protein>
    <submittedName>
        <fullName evidence="5">MarR family transcriptional regulator</fullName>
    </submittedName>
</protein>
<evidence type="ECO:0000256" key="3">
    <source>
        <dbReference type="ARBA" id="ARBA00023163"/>
    </source>
</evidence>
<organism evidence="5 6">
    <name type="scientific">Jutongia hominis</name>
    <dbReference type="NCBI Taxonomy" id="2763664"/>
    <lineage>
        <taxon>Bacteria</taxon>
        <taxon>Bacillati</taxon>
        <taxon>Bacillota</taxon>
        <taxon>Clostridia</taxon>
        <taxon>Lachnospirales</taxon>
        <taxon>Lachnospiraceae</taxon>
        <taxon>Jutongia</taxon>
    </lineage>
</organism>
<dbReference type="SMART" id="SM00347">
    <property type="entry name" value="HTH_MARR"/>
    <property type="match status" value="1"/>
</dbReference>
<dbReference type="PANTHER" id="PTHR42756">
    <property type="entry name" value="TRANSCRIPTIONAL REGULATOR, MARR"/>
    <property type="match status" value="1"/>
</dbReference>
<dbReference type="PROSITE" id="PS50995">
    <property type="entry name" value="HTH_MARR_2"/>
    <property type="match status" value="1"/>
</dbReference>
<evidence type="ECO:0000256" key="2">
    <source>
        <dbReference type="ARBA" id="ARBA00023125"/>
    </source>
</evidence>
<reference evidence="5 6" key="1">
    <citation type="submission" date="2020-08" db="EMBL/GenBank/DDBJ databases">
        <title>Genome public.</title>
        <authorList>
            <person name="Liu C."/>
            <person name="Sun Q."/>
        </authorList>
    </citation>
    <scope>NUCLEOTIDE SEQUENCE [LARGE SCALE GENOMIC DNA]</scope>
    <source>
        <strain evidence="5 6">BX3</strain>
    </source>
</reference>
<dbReference type="RefSeq" id="WP_022140564.1">
    <property type="nucleotide sequence ID" value="NZ_JACRSW010000040.1"/>
</dbReference>
<accession>A0ABR7MY31</accession>
<proteinExistence type="predicted"/>
<keyword evidence="1" id="KW-0805">Transcription regulation</keyword>
<dbReference type="PANTHER" id="PTHR42756:SF1">
    <property type="entry name" value="TRANSCRIPTIONAL REPRESSOR OF EMRAB OPERON"/>
    <property type="match status" value="1"/>
</dbReference>
<evidence type="ECO:0000256" key="1">
    <source>
        <dbReference type="ARBA" id="ARBA00023015"/>
    </source>
</evidence>
<name>A0ABR7MY31_9FIRM</name>
<keyword evidence="3" id="KW-0804">Transcription</keyword>
<keyword evidence="6" id="KW-1185">Reference proteome</keyword>
<gene>
    <name evidence="5" type="ORF">H8700_11880</name>
</gene>
<dbReference type="InterPro" id="IPR036388">
    <property type="entry name" value="WH-like_DNA-bd_sf"/>
</dbReference>
<evidence type="ECO:0000259" key="4">
    <source>
        <dbReference type="PROSITE" id="PS50995"/>
    </source>
</evidence>
<evidence type="ECO:0000313" key="5">
    <source>
        <dbReference type="EMBL" id="MBC8558395.1"/>
    </source>
</evidence>
<dbReference type="EMBL" id="JACRSW010000040">
    <property type="protein sequence ID" value="MBC8558395.1"/>
    <property type="molecule type" value="Genomic_DNA"/>
</dbReference>
<dbReference type="Pfam" id="PF12802">
    <property type="entry name" value="MarR_2"/>
    <property type="match status" value="1"/>
</dbReference>
<feature type="domain" description="HTH marR-type" evidence="4">
    <location>
        <begin position="1"/>
        <end position="137"/>
    </location>
</feature>
<keyword evidence="2" id="KW-0238">DNA-binding</keyword>
<dbReference type="SUPFAM" id="SSF46785">
    <property type="entry name" value="Winged helix' DNA-binding domain"/>
    <property type="match status" value="1"/>
</dbReference>
<dbReference type="PRINTS" id="PR00598">
    <property type="entry name" value="HTHMARR"/>
</dbReference>
<dbReference type="Proteomes" id="UP000637513">
    <property type="component" value="Unassembled WGS sequence"/>
</dbReference>
<dbReference type="InterPro" id="IPR000835">
    <property type="entry name" value="HTH_MarR-typ"/>
</dbReference>
<sequence>MDEKIELLLYGQQYKKFQETFYGDLMVQYHLNVIDIRVLLFFYEHKKWDTAKDIVQKHFLTKSYVSKAVDKLIEKGYLERRYYKEDRRYIHLVVQEKAVPVIKLIQEKRKEMVCRLLAGVATEDLELLGKIALQINENISEVLAQKEMAESND</sequence>